<dbReference type="InterPro" id="IPR023211">
    <property type="entry name" value="DNA_pol_palm_dom_sf"/>
</dbReference>
<evidence type="ECO:0000313" key="12">
    <source>
        <dbReference type="Proteomes" id="UP001259659"/>
    </source>
</evidence>
<dbReference type="InterPro" id="IPR006172">
    <property type="entry name" value="DNA-dir_DNA_pol_B"/>
</dbReference>
<protein>
    <recommendedName>
        <fullName evidence="7">DNA polymerase</fullName>
        <ecNumber evidence="7">2.7.7.7</ecNumber>
    </recommendedName>
</protein>
<dbReference type="Gene3D" id="1.10.132.60">
    <property type="entry name" value="DNA polymerase family B, C-terminal domain"/>
    <property type="match status" value="1"/>
</dbReference>
<evidence type="ECO:0000256" key="7">
    <source>
        <dbReference type="RuleBase" id="RU000442"/>
    </source>
</evidence>
<dbReference type="Gene3D" id="3.30.420.10">
    <property type="entry name" value="Ribonuclease H-like superfamily/Ribonuclease H"/>
    <property type="match status" value="1"/>
</dbReference>
<dbReference type="Pfam" id="PF03104">
    <property type="entry name" value="DNA_pol_B_exo1"/>
    <property type="match status" value="1"/>
</dbReference>
<dbReference type="GO" id="GO:0003887">
    <property type="term" value="F:DNA-directed DNA polymerase activity"/>
    <property type="evidence" value="ECO:0007669"/>
    <property type="project" value="UniProtKB-KW"/>
</dbReference>
<dbReference type="InterPro" id="IPR017964">
    <property type="entry name" value="DNA-dir_DNA_pol_B_CS"/>
</dbReference>
<dbReference type="InterPro" id="IPR012337">
    <property type="entry name" value="RNaseH-like_sf"/>
</dbReference>
<dbReference type="PROSITE" id="PS00116">
    <property type="entry name" value="DNA_POLYMERASE_B"/>
    <property type="match status" value="1"/>
</dbReference>
<dbReference type="SMART" id="SM00486">
    <property type="entry name" value="POLBc"/>
    <property type="match status" value="1"/>
</dbReference>
<dbReference type="EMBL" id="JAMQON010000001">
    <property type="protein sequence ID" value="MDS0257936.1"/>
    <property type="molecule type" value="Genomic_DNA"/>
</dbReference>
<feature type="domain" description="DNA-directed DNA polymerase family B exonuclease" evidence="10">
    <location>
        <begin position="157"/>
        <end position="379"/>
    </location>
</feature>
<dbReference type="RefSeq" id="WP_310917499.1">
    <property type="nucleotide sequence ID" value="NZ_JAMQON010000001.1"/>
</dbReference>
<dbReference type="PANTHER" id="PTHR10322:SF23">
    <property type="entry name" value="DNA POLYMERASE DELTA CATALYTIC SUBUNIT"/>
    <property type="match status" value="1"/>
</dbReference>
<dbReference type="InterPro" id="IPR043502">
    <property type="entry name" value="DNA/RNA_pol_sf"/>
</dbReference>
<keyword evidence="2 7" id="KW-0808">Transferase</keyword>
<comment type="similarity">
    <text evidence="1 7">Belongs to the DNA polymerase type-B family.</text>
</comment>
<feature type="domain" description="DNA-directed DNA polymerase family B multifunctional" evidence="9">
    <location>
        <begin position="705"/>
        <end position="817"/>
    </location>
</feature>
<keyword evidence="4 7" id="KW-0239">DNA-directed DNA polymerase</keyword>
<dbReference type="PANTHER" id="PTHR10322">
    <property type="entry name" value="DNA POLYMERASE CATALYTIC SUBUNIT"/>
    <property type="match status" value="1"/>
</dbReference>
<dbReference type="PRINTS" id="PR00106">
    <property type="entry name" value="DNAPOLB"/>
</dbReference>
<gene>
    <name evidence="11" type="ORF">NDI56_00775</name>
</gene>
<feature type="region of interest" description="Disordered" evidence="8">
    <location>
        <begin position="1"/>
        <end position="35"/>
    </location>
</feature>
<dbReference type="CDD" id="cd05160">
    <property type="entry name" value="DEDDy_DNA_polB_exo"/>
    <property type="match status" value="1"/>
</dbReference>
<evidence type="ECO:0000256" key="1">
    <source>
        <dbReference type="ARBA" id="ARBA00005755"/>
    </source>
</evidence>
<dbReference type="EC" id="2.7.7.7" evidence="7"/>
<evidence type="ECO:0000256" key="8">
    <source>
        <dbReference type="SAM" id="MobiDB-lite"/>
    </source>
</evidence>
<dbReference type="Pfam" id="PF00136">
    <property type="entry name" value="DNA_pol_B"/>
    <property type="match status" value="2"/>
</dbReference>
<evidence type="ECO:0000259" key="10">
    <source>
        <dbReference type="Pfam" id="PF03104"/>
    </source>
</evidence>
<reference evidence="11 12" key="1">
    <citation type="submission" date="2022-06" db="EMBL/GenBank/DDBJ databases">
        <title>Haloarcula sp. a new haloarchaeum isolate from saline soil.</title>
        <authorList>
            <person name="Strakova D."/>
            <person name="Galisteo C."/>
            <person name="Sanchez-Porro C."/>
            <person name="Ventosa A."/>
        </authorList>
    </citation>
    <scope>NUCLEOTIDE SEQUENCE [LARGE SCALE GENOMIC DNA]</scope>
    <source>
        <strain evidence="11 12">S1CR25-12</strain>
    </source>
</reference>
<evidence type="ECO:0000313" key="11">
    <source>
        <dbReference type="EMBL" id="MDS0257936.1"/>
    </source>
</evidence>
<dbReference type="InterPro" id="IPR036397">
    <property type="entry name" value="RNaseH_sf"/>
</dbReference>
<dbReference type="InterPro" id="IPR006134">
    <property type="entry name" value="DNA-dir_DNA_pol_B_multi_dom"/>
</dbReference>
<evidence type="ECO:0000256" key="3">
    <source>
        <dbReference type="ARBA" id="ARBA00022695"/>
    </source>
</evidence>
<dbReference type="InterPro" id="IPR042087">
    <property type="entry name" value="DNA_pol_B_thumb"/>
</dbReference>
<evidence type="ECO:0000256" key="6">
    <source>
        <dbReference type="ARBA" id="ARBA00049244"/>
    </source>
</evidence>
<dbReference type="Gene3D" id="3.90.1600.10">
    <property type="entry name" value="Palm domain of DNA polymerase"/>
    <property type="match status" value="1"/>
</dbReference>
<proteinExistence type="inferred from homology"/>
<dbReference type="SUPFAM" id="SSF53098">
    <property type="entry name" value="Ribonuclease H-like"/>
    <property type="match status" value="1"/>
</dbReference>
<dbReference type="SUPFAM" id="SSF56672">
    <property type="entry name" value="DNA/RNA polymerases"/>
    <property type="match status" value="1"/>
</dbReference>
<evidence type="ECO:0000259" key="9">
    <source>
        <dbReference type="Pfam" id="PF00136"/>
    </source>
</evidence>
<keyword evidence="12" id="KW-1185">Reference proteome</keyword>
<dbReference type="InterPro" id="IPR050240">
    <property type="entry name" value="DNA_pol_type-B"/>
</dbReference>
<name>A0ABU2F6W2_9EURY</name>
<keyword evidence="7" id="KW-0235">DNA replication</keyword>
<comment type="caution">
    <text evidence="11">The sequence shown here is derived from an EMBL/GenBank/DDBJ whole genome shotgun (WGS) entry which is preliminary data.</text>
</comment>
<dbReference type="InterPro" id="IPR006133">
    <property type="entry name" value="DNA-dir_DNA_pol_B_exonuc"/>
</dbReference>
<comment type="catalytic activity">
    <reaction evidence="6 7">
        <text>DNA(n) + a 2'-deoxyribonucleoside 5'-triphosphate = DNA(n+1) + diphosphate</text>
        <dbReference type="Rhea" id="RHEA:22508"/>
        <dbReference type="Rhea" id="RHEA-COMP:17339"/>
        <dbReference type="Rhea" id="RHEA-COMP:17340"/>
        <dbReference type="ChEBI" id="CHEBI:33019"/>
        <dbReference type="ChEBI" id="CHEBI:61560"/>
        <dbReference type="ChEBI" id="CHEBI:173112"/>
        <dbReference type="EC" id="2.7.7.7"/>
    </reaction>
</comment>
<keyword evidence="5 7" id="KW-0238">DNA-binding</keyword>
<organism evidence="11 12">
    <name type="scientific">Haloarcula saliterrae</name>
    <dbReference type="NCBI Taxonomy" id="2950534"/>
    <lineage>
        <taxon>Archaea</taxon>
        <taxon>Methanobacteriati</taxon>
        <taxon>Methanobacteriota</taxon>
        <taxon>Stenosarchaea group</taxon>
        <taxon>Halobacteria</taxon>
        <taxon>Halobacteriales</taxon>
        <taxon>Haloarculaceae</taxon>
        <taxon>Haloarcula</taxon>
    </lineage>
</organism>
<keyword evidence="3 7" id="KW-0548">Nucleotidyltransferase</keyword>
<accession>A0ABU2F6W2</accession>
<feature type="domain" description="DNA-directed DNA polymerase family B multifunctional" evidence="9">
    <location>
        <begin position="455"/>
        <end position="642"/>
    </location>
</feature>
<dbReference type="CDD" id="cd00145">
    <property type="entry name" value="POLBc"/>
    <property type="match status" value="1"/>
</dbReference>
<sequence>MSEDSQRTFGDFVSEGDDGDRPTAEAAAIAGNGDGGASVVDIDERQFQPVEETVEFVVTQVDYTVEGRGDDEFPVVHVFGRTDDNEPVHARVYEFKPYFYAPTSSVAEDRLRQYDNITGWEETDGEGEPYESIRGERLTKIFGQTPRDVGQMRDDFDHYEADILFPNRLLIDKDITSGVRVPARELDDGSLKVHHEELRPVEATADPRVNTFDIEVDDRHGFPEDGEQTIVCLTSHDSYTDEYVVWLYESPDGIEGPEALSGYDPIRDDADLAADVRIFEEEAAMLDAFIGYIEDTDPDVLTGWNFDDFDAPYLLDRIEALQSFDHDYDLNIDRLSRVDEVWRSDWRGPDIKGRVVFDLLYAYKRTQFTELESYRLDAVGEQELGVGKERYTGDIGDLWEQEPERLLEYNLRDVELCVELDREQDIIDFWDEVRTFVGCKLEDATTPGDAVDMYVLHELHGEYALPSKGQQESEDYEGGAVFDPITGVRENVTVLDLKSLYPMCMVTTNASPETKVDPDVYDGETYRAPNGTHFRKEPDGVIRSMVDELLTEREEKKSQRNSYDPDNPEYERLDRQQAAVKVIMNSLYGVLGWDRFRLYDKEMGAAVTATGREVIDYTDEVVEDEGYEVVYGDTDSVMLQLGDIGPADLDGEAEVTDEMREKHPEMDDDELGLIAATIQKGFELEDIINASYDEFASERLHAEEHRFQIEFEKLYRRFFQAGKKKRYAGHIVWKEGKHVDSIDITGFEYQRSDIAPITKRVQKEVIDRIVHGEDAENIKSYVGEVIEDYQAGNVDYDDVGIPGGIGKKLDNYDTDTAQVRGAKYANLLLGTNFQSGSKPKRLYLDRVHADFWDRVEAEAGLDASTDPLYGEFRRDPDVICFEYADQIPEEFEVDWDKMLDKTLKGPIARILEALDISWDEVKSGQEQTGLGQYM</sequence>
<evidence type="ECO:0000256" key="5">
    <source>
        <dbReference type="ARBA" id="ARBA00023125"/>
    </source>
</evidence>
<evidence type="ECO:0000256" key="4">
    <source>
        <dbReference type="ARBA" id="ARBA00022932"/>
    </source>
</evidence>
<evidence type="ECO:0000256" key="2">
    <source>
        <dbReference type="ARBA" id="ARBA00022679"/>
    </source>
</evidence>
<dbReference type="Gene3D" id="3.30.342.10">
    <property type="entry name" value="DNA Polymerase, chain B, domain 1"/>
    <property type="match status" value="1"/>
</dbReference>
<dbReference type="Proteomes" id="UP001259659">
    <property type="component" value="Unassembled WGS sequence"/>
</dbReference>